<proteinExistence type="predicted"/>
<sequence length="264" mass="30562">MFSLMKNLFLKKTCLILTLIWVISACKEKANKDSSSFELLPRNSYFVDSYNGIGVYRLNETKEVMDGYYVIGNKTSKWEEFSVKEGVLNGDYIVFHSNGEIFSHSQYQNGKLHGNEKIYSLSGKIKTHKTYNQGLLYGKSIGYFENGQISSESTIKNEEIIESISYNQIGEIDSQMFIKDGRKITQYVKGGKVFSEQISSTYDDFEAMKFYYEDGSLNVYLRMLDDGEKSFLIELNENGDEIKRIDVKANPQETMKYFQYMRQL</sequence>
<dbReference type="SUPFAM" id="SSF82185">
    <property type="entry name" value="Histone H3 K4-specific methyltransferase SET7/9 N-terminal domain"/>
    <property type="match status" value="1"/>
</dbReference>
<evidence type="ECO:0000313" key="1">
    <source>
        <dbReference type="EMBL" id="GAA4268875.1"/>
    </source>
</evidence>
<name>A0ABP8E9J5_9FLAO</name>
<evidence type="ECO:0000313" key="2">
    <source>
        <dbReference type="Proteomes" id="UP001500027"/>
    </source>
</evidence>
<accession>A0ABP8E9J5</accession>
<dbReference type="PROSITE" id="PS51257">
    <property type="entry name" value="PROKAR_LIPOPROTEIN"/>
    <property type="match status" value="1"/>
</dbReference>
<organism evidence="1 2">
    <name type="scientific">Hyunsoonleella aestuarii</name>
    <dbReference type="NCBI Taxonomy" id="912802"/>
    <lineage>
        <taxon>Bacteria</taxon>
        <taxon>Pseudomonadati</taxon>
        <taxon>Bacteroidota</taxon>
        <taxon>Flavobacteriia</taxon>
        <taxon>Flavobacteriales</taxon>
        <taxon>Flavobacteriaceae</taxon>
    </lineage>
</organism>
<protein>
    <recommendedName>
        <fullName evidence="3">Toxin-antitoxin system YwqK family antitoxin</fullName>
    </recommendedName>
</protein>
<reference evidence="2" key="1">
    <citation type="journal article" date="2019" name="Int. J. Syst. Evol. Microbiol.">
        <title>The Global Catalogue of Microorganisms (GCM) 10K type strain sequencing project: providing services to taxonomists for standard genome sequencing and annotation.</title>
        <authorList>
            <consortium name="The Broad Institute Genomics Platform"/>
            <consortium name="The Broad Institute Genome Sequencing Center for Infectious Disease"/>
            <person name="Wu L."/>
            <person name="Ma J."/>
        </authorList>
    </citation>
    <scope>NUCLEOTIDE SEQUENCE [LARGE SCALE GENOMIC DNA]</scope>
    <source>
        <strain evidence="2">JCM 17452</strain>
    </source>
</reference>
<gene>
    <name evidence="1" type="ORF">GCM10022257_09760</name>
</gene>
<comment type="caution">
    <text evidence="1">The sequence shown here is derived from an EMBL/GenBank/DDBJ whole genome shotgun (WGS) entry which is preliminary data.</text>
</comment>
<dbReference type="EMBL" id="BAABAV010000001">
    <property type="protein sequence ID" value="GAA4268875.1"/>
    <property type="molecule type" value="Genomic_DNA"/>
</dbReference>
<evidence type="ECO:0008006" key="3">
    <source>
        <dbReference type="Google" id="ProtNLM"/>
    </source>
</evidence>
<keyword evidence="2" id="KW-1185">Reference proteome</keyword>
<dbReference type="InterPro" id="IPR011652">
    <property type="entry name" value="MORN_2"/>
</dbReference>
<dbReference type="Gene3D" id="2.20.110.10">
    <property type="entry name" value="Histone H3 K4-specific methyltransferase SET7/9 N-terminal domain"/>
    <property type="match status" value="1"/>
</dbReference>
<dbReference type="Pfam" id="PF07661">
    <property type="entry name" value="MORN_2"/>
    <property type="match status" value="3"/>
</dbReference>
<dbReference type="Proteomes" id="UP001500027">
    <property type="component" value="Unassembled WGS sequence"/>
</dbReference>